<dbReference type="AlphaFoldDB" id="A0A1Y5IKR3"/>
<name>A0A1Y5IKR3_OSTTA</name>
<accession>A0A1Y5IKR3</accession>
<sequence length="124" mass="13849">MFVAELQDELDYNFKRDRCFPTSRAALKALKFALQHPLCVPHSDKLISELGYLKLTVSAGNRRVESNAAVPASKSSRRSIVKLSAEEERKVARLEKTLAILKRRVAALASFTDDANGKALNYNK</sequence>
<evidence type="ECO:0000313" key="1">
    <source>
        <dbReference type="EMBL" id="OUS49257.1"/>
    </source>
</evidence>
<proteinExistence type="predicted"/>
<dbReference type="Proteomes" id="UP000195557">
    <property type="component" value="Unassembled WGS sequence"/>
</dbReference>
<dbReference type="OMA" id="PCAPHSD"/>
<gene>
    <name evidence="1" type="ORF">BE221DRAFT_66742</name>
</gene>
<protein>
    <recommendedName>
        <fullName evidence="2">NPH3 domain-containing protein</fullName>
    </recommendedName>
</protein>
<dbReference type="EMBL" id="KZ155771">
    <property type="protein sequence ID" value="OUS49257.1"/>
    <property type="molecule type" value="Genomic_DNA"/>
</dbReference>
<evidence type="ECO:0008006" key="2">
    <source>
        <dbReference type="Google" id="ProtNLM"/>
    </source>
</evidence>
<organism evidence="1">
    <name type="scientific">Ostreococcus tauri</name>
    <name type="common">Marine green alga</name>
    <dbReference type="NCBI Taxonomy" id="70448"/>
    <lineage>
        <taxon>Eukaryota</taxon>
        <taxon>Viridiplantae</taxon>
        <taxon>Chlorophyta</taxon>
        <taxon>Mamiellophyceae</taxon>
        <taxon>Mamiellales</taxon>
        <taxon>Bathycoccaceae</taxon>
        <taxon>Ostreococcus</taxon>
    </lineage>
</organism>
<reference evidence="1" key="1">
    <citation type="submission" date="2017-04" db="EMBL/GenBank/DDBJ databases">
        <title>Population genomics of picophytoplankton unveils novel chromosome hypervariability.</title>
        <authorList>
            <consortium name="DOE Joint Genome Institute"/>
            <person name="Blanc-Mathieu R."/>
            <person name="Krasovec M."/>
            <person name="Hebrard M."/>
            <person name="Yau S."/>
            <person name="Desgranges E."/>
            <person name="Martin J."/>
            <person name="Schackwitz W."/>
            <person name="Kuo A."/>
            <person name="Salin G."/>
            <person name="Donnadieu C."/>
            <person name="Desdevises Y."/>
            <person name="Sanchez-Ferandin S."/>
            <person name="Moreau H."/>
            <person name="Rivals E."/>
            <person name="Grigoriev I.V."/>
            <person name="Grimsley N."/>
            <person name="Eyre-Walker A."/>
            <person name="Piganeau G."/>
        </authorList>
    </citation>
    <scope>NUCLEOTIDE SEQUENCE [LARGE SCALE GENOMIC DNA]</scope>
    <source>
        <strain evidence="1">RCC 1115</strain>
    </source>
</reference>